<dbReference type="PANTHER" id="PTHR12015:SF177">
    <property type="entry name" value="CHEMOKINE INTERLEUKIN-8-LIKE DOMAIN-CONTAINING PROTEIN"/>
    <property type="match status" value="1"/>
</dbReference>
<gene>
    <name evidence="5" type="primary">Ccl20</name>
    <name evidence="5" type="ORF">AOXY_G17589</name>
</gene>
<dbReference type="AlphaFoldDB" id="A0AAD8D5G4"/>
<dbReference type="EMBL" id="JAGXEW010000016">
    <property type="protein sequence ID" value="KAK1162684.1"/>
    <property type="molecule type" value="Genomic_DNA"/>
</dbReference>
<evidence type="ECO:0000256" key="3">
    <source>
        <dbReference type="SAM" id="Phobius"/>
    </source>
</evidence>
<dbReference type="GO" id="GO:0006955">
    <property type="term" value="P:immune response"/>
    <property type="evidence" value="ECO:0007669"/>
    <property type="project" value="InterPro"/>
</dbReference>
<proteinExistence type="predicted"/>
<dbReference type="GO" id="GO:0005615">
    <property type="term" value="C:extracellular space"/>
    <property type="evidence" value="ECO:0007669"/>
    <property type="project" value="UniProtKB-KW"/>
</dbReference>
<feature type="region of interest" description="Disordered" evidence="2">
    <location>
        <begin position="133"/>
        <end position="158"/>
    </location>
</feature>
<dbReference type="InterPro" id="IPR036048">
    <property type="entry name" value="Interleukin_8-like_sf"/>
</dbReference>
<dbReference type="Proteomes" id="UP001230051">
    <property type="component" value="Unassembled WGS sequence"/>
</dbReference>
<dbReference type="SMART" id="SM00199">
    <property type="entry name" value="SCY"/>
    <property type="match status" value="1"/>
</dbReference>
<dbReference type="InterPro" id="IPR039809">
    <property type="entry name" value="Chemokine_b/g/d"/>
</dbReference>
<keyword evidence="3" id="KW-0472">Membrane</keyword>
<evidence type="ECO:0000259" key="4">
    <source>
        <dbReference type="SMART" id="SM00199"/>
    </source>
</evidence>
<dbReference type="PANTHER" id="PTHR12015">
    <property type="entry name" value="SMALL INDUCIBLE CYTOKINE A"/>
    <property type="match status" value="1"/>
</dbReference>
<feature type="transmembrane region" description="Helical" evidence="3">
    <location>
        <begin position="51"/>
        <end position="72"/>
    </location>
</feature>
<accession>A0AAD8D5G4</accession>
<keyword evidence="3" id="KW-1133">Transmembrane helix</keyword>
<evidence type="ECO:0000313" key="5">
    <source>
        <dbReference type="EMBL" id="KAK1162684.1"/>
    </source>
</evidence>
<keyword evidence="1" id="KW-0202">Cytokine</keyword>
<evidence type="ECO:0000256" key="2">
    <source>
        <dbReference type="SAM" id="MobiDB-lite"/>
    </source>
</evidence>
<dbReference type="Pfam" id="PF00048">
    <property type="entry name" value="IL8"/>
    <property type="match status" value="1"/>
</dbReference>
<comment type="caution">
    <text evidence="5">The sequence shown here is derived from an EMBL/GenBank/DDBJ whole genome shotgun (WGS) entry which is preliminary data.</text>
</comment>
<dbReference type="GO" id="GO:0008009">
    <property type="term" value="F:chemokine activity"/>
    <property type="evidence" value="ECO:0007669"/>
    <property type="project" value="InterPro"/>
</dbReference>
<feature type="compositionally biased region" description="Basic residues" evidence="2">
    <location>
        <begin position="142"/>
        <end position="158"/>
    </location>
</feature>
<dbReference type="CDD" id="cd00272">
    <property type="entry name" value="Chemokine_CC"/>
    <property type="match status" value="1"/>
</dbReference>
<keyword evidence="6" id="KW-1185">Reference proteome</keyword>
<dbReference type="InterPro" id="IPR001811">
    <property type="entry name" value="Chemokine_IL8-like_dom"/>
</dbReference>
<evidence type="ECO:0000256" key="1">
    <source>
        <dbReference type="ARBA" id="ARBA00022514"/>
    </source>
</evidence>
<dbReference type="Gene3D" id="2.40.50.40">
    <property type="match status" value="1"/>
</dbReference>
<evidence type="ECO:0000313" key="6">
    <source>
        <dbReference type="Proteomes" id="UP001230051"/>
    </source>
</evidence>
<name>A0AAD8D5G4_ACIOX</name>
<feature type="domain" description="Chemokine interleukin-8-like" evidence="4">
    <location>
        <begin position="71"/>
        <end position="132"/>
    </location>
</feature>
<protein>
    <submittedName>
        <fullName evidence="5">Eotaxin-like</fullName>
    </submittedName>
</protein>
<dbReference type="SUPFAM" id="SSF54117">
    <property type="entry name" value="Interleukin 8-like chemokines"/>
    <property type="match status" value="1"/>
</dbReference>
<dbReference type="PRINTS" id="PR00436">
    <property type="entry name" value="INTERLEUKIN8"/>
</dbReference>
<reference evidence="5" key="1">
    <citation type="submission" date="2022-02" db="EMBL/GenBank/DDBJ databases">
        <title>Atlantic sturgeon de novo genome assembly.</title>
        <authorList>
            <person name="Stock M."/>
            <person name="Klopp C."/>
            <person name="Guiguen Y."/>
            <person name="Cabau C."/>
            <person name="Parinello H."/>
            <person name="Santidrian Yebra-Pimentel E."/>
            <person name="Kuhl H."/>
            <person name="Dirks R.P."/>
            <person name="Guessner J."/>
            <person name="Wuertz S."/>
            <person name="Du K."/>
            <person name="Schartl M."/>
        </authorList>
    </citation>
    <scope>NUCLEOTIDE SEQUENCE</scope>
    <source>
        <strain evidence="5">STURGEONOMICS-FGT-2020</strain>
        <tissue evidence="5">Whole blood</tissue>
    </source>
</reference>
<sequence length="158" mass="17606">MPERASEGMAGNNVDHRLTQVKRSASSLSTTELFLVTCEERRPSKKMKQSILVFLCLAALAACTFATVGSIAKCDCLRLTDTVLRPRRIQGFHEQKKDGRCPVDAVVFTTIKGKKVCSDPTKIWVKKAIKKLGKPGGEKKKGTARKQNRKKNICMRQK</sequence>
<organism evidence="5 6">
    <name type="scientific">Acipenser oxyrinchus oxyrinchus</name>
    <dbReference type="NCBI Taxonomy" id="40147"/>
    <lineage>
        <taxon>Eukaryota</taxon>
        <taxon>Metazoa</taxon>
        <taxon>Chordata</taxon>
        <taxon>Craniata</taxon>
        <taxon>Vertebrata</taxon>
        <taxon>Euteleostomi</taxon>
        <taxon>Actinopterygii</taxon>
        <taxon>Chondrostei</taxon>
        <taxon>Acipenseriformes</taxon>
        <taxon>Acipenseridae</taxon>
        <taxon>Acipenser</taxon>
    </lineage>
</organism>
<keyword evidence="3" id="KW-0812">Transmembrane</keyword>